<reference evidence="2" key="1">
    <citation type="submission" date="2016-06" db="EMBL/GenBank/DDBJ databases">
        <authorList>
            <person name="Sutton G."/>
            <person name="Brinkac L."/>
            <person name="Sanka R."/>
            <person name="Adams M."/>
            <person name="Lau E."/>
            <person name="Mehaffy C."/>
            <person name="Tameris M."/>
            <person name="Hatherill M."/>
            <person name="Hanekom W."/>
            <person name="Mahomed H."/>
            <person name="Mcshane H."/>
        </authorList>
    </citation>
    <scope>NUCLEOTIDE SEQUENCE [LARGE SCALE GENOMIC DNA]</scope>
    <source>
        <strain evidence="2">852014-51077_SCH5608930-a</strain>
    </source>
</reference>
<dbReference type="InterPro" id="IPR036388">
    <property type="entry name" value="WH-like_DNA-bd_sf"/>
</dbReference>
<dbReference type="SUPFAM" id="SSF46785">
    <property type="entry name" value="Winged helix' DNA-binding domain"/>
    <property type="match status" value="1"/>
</dbReference>
<name>A0A1A2E161_MYCSD</name>
<protein>
    <recommendedName>
        <fullName evidence="3">Helix-turn-helix domain-containing protein</fullName>
    </recommendedName>
</protein>
<evidence type="ECO:0008006" key="3">
    <source>
        <dbReference type="Google" id="ProtNLM"/>
    </source>
</evidence>
<accession>A0A1A2E161</accession>
<dbReference type="RefSeq" id="WP_064856847.1">
    <property type="nucleotide sequence ID" value="NZ_LZIM01000091.1"/>
</dbReference>
<dbReference type="Proteomes" id="UP000093985">
    <property type="component" value="Unassembled WGS sequence"/>
</dbReference>
<organism evidence="1 2">
    <name type="scientific">Mycolicibacter sinensis (strain JDM601)</name>
    <name type="common">Mycobacterium sinense</name>
    <dbReference type="NCBI Taxonomy" id="875328"/>
    <lineage>
        <taxon>Bacteria</taxon>
        <taxon>Bacillati</taxon>
        <taxon>Actinomycetota</taxon>
        <taxon>Actinomycetes</taxon>
        <taxon>Mycobacteriales</taxon>
        <taxon>Mycobacteriaceae</taxon>
        <taxon>Mycolicibacter</taxon>
    </lineage>
</organism>
<dbReference type="Pfam" id="PF13730">
    <property type="entry name" value="HTH_36"/>
    <property type="match status" value="1"/>
</dbReference>
<dbReference type="InterPro" id="IPR036390">
    <property type="entry name" value="WH_DNA-bd_sf"/>
</dbReference>
<proteinExistence type="predicted"/>
<evidence type="ECO:0000313" key="1">
    <source>
        <dbReference type="EMBL" id="OBG00913.1"/>
    </source>
</evidence>
<gene>
    <name evidence="1" type="ORF">A5771_17760</name>
</gene>
<dbReference type="Gene3D" id="1.10.10.10">
    <property type="entry name" value="Winged helix-like DNA-binding domain superfamily/Winged helix DNA-binding domain"/>
    <property type="match status" value="1"/>
</dbReference>
<dbReference type="AlphaFoldDB" id="A0A1A2E161"/>
<comment type="caution">
    <text evidence="1">The sequence shown here is derived from an EMBL/GenBank/DDBJ whole genome shotgun (WGS) entry which is preliminary data.</text>
</comment>
<sequence>MALDYETADSWCADVEDEFIHFPGWPRWLFGRVRPSAVLTYTAMFWHEWADTRPKVNTIAAMIGVSESTVRRSIHELERAGLLRVYREVDQDGRSTRNRYVAAEVH</sequence>
<dbReference type="EMBL" id="LZIN01000096">
    <property type="protein sequence ID" value="OBG00913.1"/>
    <property type="molecule type" value="Genomic_DNA"/>
</dbReference>
<evidence type="ECO:0000313" key="2">
    <source>
        <dbReference type="Proteomes" id="UP000093985"/>
    </source>
</evidence>